<dbReference type="Pfam" id="PF00015">
    <property type="entry name" value="MCPsignal"/>
    <property type="match status" value="1"/>
</dbReference>
<feature type="domain" description="Methyl-accepting transducer" evidence="4">
    <location>
        <begin position="31"/>
        <end position="169"/>
    </location>
</feature>
<gene>
    <name evidence="5" type="ORF">DSM104443_02287</name>
</gene>
<dbReference type="Gene3D" id="3.30.450.20">
    <property type="entry name" value="PAS domain"/>
    <property type="match status" value="1"/>
</dbReference>
<dbReference type="PANTHER" id="PTHR43531:SF11">
    <property type="entry name" value="METHYL-ACCEPTING CHEMOTAXIS PROTEIN 3"/>
    <property type="match status" value="1"/>
</dbReference>
<dbReference type="GO" id="GO:0007165">
    <property type="term" value="P:signal transduction"/>
    <property type="evidence" value="ECO:0007669"/>
    <property type="project" value="UniProtKB-KW"/>
</dbReference>
<dbReference type="Gene3D" id="1.10.287.950">
    <property type="entry name" value="Methyl-accepting chemotaxis protein"/>
    <property type="match status" value="1"/>
</dbReference>
<dbReference type="PROSITE" id="PS50111">
    <property type="entry name" value="CHEMOTAXIS_TRANSDUC_2"/>
    <property type="match status" value="1"/>
</dbReference>
<dbReference type="SUPFAM" id="SSF58104">
    <property type="entry name" value="Methyl-accepting chemotaxis protein (MCP) signaling domain"/>
    <property type="match status" value="1"/>
</dbReference>
<dbReference type="RefSeq" id="WP_171092373.1">
    <property type="nucleotide sequence ID" value="NZ_CP053069.1"/>
</dbReference>
<reference evidence="5 6" key="1">
    <citation type="submission" date="2020-04" db="EMBL/GenBank/DDBJ databases">
        <title>Usitatibacter rugosus gen. nov., sp. nov. and Usitatibacter palustris sp. nov., novel members of Usitatibacteraceae fam. nov. within the order Nitrosomonadales isolated from soil.</title>
        <authorList>
            <person name="Huber K.J."/>
            <person name="Neumann-Schaal M."/>
            <person name="Geppert A."/>
            <person name="Luckner M."/>
            <person name="Wanner G."/>
            <person name="Overmann J."/>
        </authorList>
    </citation>
    <scope>NUCLEOTIDE SEQUENCE [LARGE SCALE GENOMIC DNA]</scope>
    <source>
        <strain evidence="5 6">0125_3</strain>
    </source>
</reference>
<dbReference type="AlphaFoldDB" id="A0A6M4GXK7"/>
<evidence type="ECO:0000256" key="1">
    <source>
        <dbReference type="ARBA" id="ARBA00022500"/>
    </source>
</evidence>
<organism evidence="5 6">
    <name type="scientific">Usitatibacter rugosus</name>
    <dbReference type="NCBI Taxonomy" id="2732067"/>
    <lineage>
        <taxon>Bacteria</taxon>
        <taxon>Pseudomonadati</taxon>
        <taxon>Pseudomonadota</taxon>
        <taxon>Betaproteobacteria</taxon>
        <taxon>Nitrosomonadales</taxon>
        <taxon>Usitatibacteraceae</taxon>
        <taxon>Usitatibacter</taxon>
    </lineage>
</organism>
<evidence type="ECO:0000313" key="5">
    <source>
        <dbReference type="EMBL" id="QJR11214.1"/>
    </source>
</evidence>
<evidence type="ECO:0000256" key="3">
    <source>
        <dbReference type="PROSITE-ProRule" id="PRU00284"/>
    </source>
</evidence>
<dbReference type="CDD" id="cd18773">
    <property type="entry name" value="PDC1_HK_sensor"/>
    <property type="match status" value="1"/>
</dbReference>
<dbReference type="GO" id="GO:0016020">
    <property type="term" value="C:membrane"/>
    <property type="evidence" value="ECO:0007669"/>
    <property type="project" value="InterPro"/>
</dbReference>
<dbReference type="EMBL" id="CP053069">
    <property type="protein sequence ID" value="QJR11214.1"/>
    <property type="molecule type" value="Genomic_DNA"/>
</dbReference>
<name>A0A6M4GXK7_9PROT</name>
<dbReference type="InterPro" id="IPR004089">
    <property type="entry name" value="MCPsignal_dom"/>
</dbReference>
<sequence>METYDGAKLGAAVPETPVDGASGTRVVRGKALLQLAHATIGLSKIAPRLNELAETRQGEAERQAGRATEVTALTRQMSESLAETVGTLRTATTEITDLAERIRRIAEQTSLIAINTGVAAAHAGAQGKVFSVLSQEIRALSQNTTAAARDVETKIRQLQESAERTARVVGLDGAAKAKQEDGPGLAWVLSRMEEAQSSATRQATEARELTHLGSELRALSEAMIRSVGAFRLDAHRRAESLLEELRTDPGLCSGELTRKTRALRLALELCPPVELAYVTDLRGVQVTENIARKAFSASYGRSGAGRDWSRRPWFQGAVRAPGVFSSEIYRSVATDEFCLTVAATYGPADGTRLGVVALDLNFRQLLGDPRIESLPA</sequence>
<accession>A0A6M4GXK7</accession>
<evidence type="ECO:0000256" key="2">
    <source>
        <dbReference type="ARBA" id="ARBA00029447"/>
    </source>
</evidence>
<dbReference type="InterPro" id="IPR051310">
    <property type="entry name" value="MCP_chemotaxis"/>
</dbReference>
<keyword evidence="1" id="KW-0145">Chemotaxis</keyword>
<protein>
    <recommendedName>
        <fullName evidence="4">Methyl-accepting transducer domain-containing protein</fullName>
    </recommendedName>
</protein>
<dbReference type="SUPFAM" id="SSF103190">
    <property type="entry name" value="Sensory domain-like"/>
    <property type="match status" value="1"/>
</dbReference>
<evidence type="ECO:0000259" key="4">
    <source>
        <dbReference type="PROSITE" id="PS50111"/>
    </source>
</evidence>
<evidence type="ECO:0000313" key="6">
    <source>
        <dbReference type="Proteomes" id="UP000501534"/>
    </source>
</evidence>
<proteinExistence type="inferred from homology"/>
<comment type="similarity">
    <text evidence="2">Belongs to the methyl-accepting chemotaxis (MCP) protein family.</text>
</comment>
<dbReference type="Proteomes" id="UP000501534">
    <property type="component" value="Chromosome"/>
</dbReference>
<dbReference type="InterPro" id="IPR029151">
    <property type="entry name" value="Sensor-like_sf"/>
</dbReference>
<keyword evidence="3" id="KW-0807">Transducer</keyword>
<dbReference type="KEGG" id="uru:DSM104443_02287"/>
<dbReference type="PANTHER" id="PTHR43531">
    <property type="entry name" value="PROTEIN ICFG"/>
    <property type="match status" value="1"/>
</dbReference>
<keyword evidence="6" id="KW-1185">Reference proteome</keyword>
<dbReference type="GO" id="GO:0006935">
    <property type="term" value="P:chemotaxis"/>
    <property type="evidence" value="ECO:0007669"/>
    <property type="project" value="UniProtKB-KW"/>
</dbReference>